<dbReference type="InterPro" id="IPR023395">
    <property type="entry name" value="MCP_dom_sf"/>
</dbReference>
<feature type="region of interest" description="Disordered" evidence="7">
    <location>
        <begin position="930"/>
        <end position="949"/>
    </location>
</feature>
<dbReference type="OrthoDB" id="77989at2759"/>
<proteinExistence type="inferred from homology"/>
<feature type="compositionally biased region" description="Basic and acidic residues" evidence="7">
    <location>
        <begin position="637"/>
        <end position="649"/>
    </location>
</feature>
<dbReference type="Pfam" id="PF07890">
    <property type="entry name" value="Rrp15p"/>
    <property type="match status" value="1"/>
</dbReference>
<dbReference type="PANTHER" id="PTHR13245">
    <property type="entry name" value="RRP15-LIKE PROTEIN"/>
    <property type="match status" value="1"/>
</dbReference>
<gene>
    <name evidence="8" type="ORF">FB567DRAFT_571835</name>
</gene>
<feature type="compositionally biased region" description="Polar residues" evidence="7">
    <location>
        <begin position="937"/>
        <end position="949"/>
    </location>
</feature>
<feature type="region of interest" description="Disordered" evidence="7">
    <location>
        <begin position="1"/>
        <end position="185"/>
    </location>
</feature>
<evidence type="ECO:0000256" key="1">
    <source>
        <dbReference type="ARBA" id="ARBA00004370"/>
    </source>
</evidence>
<keyword evidence="4" id="KW-0496">Mitochondrion</keyword>
<keyword evidence="4" id="KW-0999">Mitochondrion inner membrane</keyword>
<sequence>MVNTSLKRRRTEDQLRGKVPKKEKKKVKKQKFYHSSSEDEGGARDAPEEYEHKRPDSDDEPFEPTGANATLPRPEGEPRKVKKQKPAPKPAAQPAPEPVVPKATPKHTANLPVKSVLKKTAPVKELEDGDIIDDSPGDDEEEDESEPEVDEFDVEDSESDASGSDTSTVAARKVRKRNDPEAFATSISKILNTKLTTTKRSEPILSRSKDAQTANKEIADSKLTEKARRQVVVEKKAAQEKGRVKDVLGLNDSTISTAKTTAHEKALRRTAQKGVIKLFNAVRAAQVKGEQAEKEAKSQNVVGLAKREEKVKEMSKQGFLDMITGGSKKEASFSSSRSLEITRLHIPRHPRQLDYDAVQLLAHVDLTPQPTRLGQAKRQIQHVVFVVAGLLHLVVERLVFDYDVAGGTRAGATACAFHLEVVGLRNVEQVSPVGHDEGVGLVFLVDKGNSASGLWSMWPWRGVGVDENWRDESVDMGDAVALDMGCGNGRIPPSGFSIPRCARLEKLRRLDDAHVGLDGMPSDHFSTPKKALLEAMIPRYKGKNRERKTAAVASHGSRSAKPSLGSQARDILSDLDYDSYFPDTSPTVAGHAKRLLDQALWNYTSVLLAQPFEVAKTILQVHEASGQLPALSRINTEDWGSKSRPDSFHSGKYVDYPDEEESDEDSPGYFTSTAPKHNQSAYSPAESRSRSPNKKRRSPRSRSRSETPTRAPPAAPRKLDLKRPDSLLEVIAQLWQKESAWGVWKGTNVTFIYNFLLKTTESWLRSAISAILNVPDPGLMTSASGIGGLDIIDSPSPLMSLGVAVAATALAASLLAPLDLIRTRLIVTPISSSPRSIYPSLALLPSLSVSQKIFPATLLHACLPTLISTSTPLVLRSTLSIDPILTPTTYSFGTFLSSTAELFVRLPLETVLRRGQVAVLQDHEEERVGASYRELPSSRQRSPAAESDTSFKTIVEPGQYRGVLGTMWFIAREEGITVVGPNAAKAASAKSMGFERPSRMRKGQGVHGLWRGWRVGVWGLVGIWGAAALGGGGGEF</sequence>
<evidence type="ECO:0000313" key="9">
    <source>
        <dbReference type="Proteomes" id="UP000813461"/>
    </source>
</evidence>
<feature type="compositionally biased region" description="Pro residues" evidence="7">
    <location>
        <begin position="87"/>
        <end position="99"/>
    </location>
</feature>
<protein>
    <submittedName>
        <fullName evidence="8">Rrp15p-domain-containing protein</fullName>
    </submittedName>
</protein>
<evidence type="ECO:0000256" key="5">
    <source>
        <dbReference type="ARBA" id="ARBA00022989"/>
    </source>
</evidence>
<dbReference type="Proteomes" id="UP000813461">
    <property type="component" value="Unassembled WGS sequence"/>
</dbReference>
<feature type="region of interest" description="Disordered" evidence="7">
    <location>
        <begin position="637"/>
        <end position="719"/>
    </location>
</feature>
<dbReference type="GO" id="GO:0000460">
    <property type="term" value="P:maturation of 5.8S rRNA"/>
    <property type="evidence" value="ECO:0007669"/>
    <property type="project" value="TreeGrafter"/>
</dbReference>
<evidence type="ECO:0000256" key="3">
    <source>
        <dbReference type="ARBA" id="ARBA00022692"/>
    </source>
</evidence>
<dbReference type="PANTHER" id="PTHR13245:SF14">
    <property type="entry name" value="RRP15-LIKE PROTEIN"/>
    <property type="match status" value="1"/>
</dbReference>
<keyword evidence="9" id="KW-1185">Reference proteome</keyword>
<feature type="compositionally biased region" description="Basic residues" evidence="7">
    <location>
        <begin position="691"/>
        <end position="702"/>
    </location>
</feature>
<organism evidence="8 9">
    <name type="scientific">Paraphoma chrysanthemicola</name>
    <dbReference type="NCBI Taxonomy" id="798071"/>
    <lineage>
        <taxon>Eukaryota</taxon>
        <taxon>Fungi</taxon>
        <taxon>Dikarya</taxon>
        <taxon>Ascomycota</taxon>
        <taxon>Pezizomycotina</taxon>
        <taxon>Dothideomycetes</taxon>
        <taxon>Pleosporomycetidae</taxon>
        <taxon>Pleosporales</taxon>
        <taxon>Pleosporineae</taxon>
        <taxon>Phaeosphaeriaceae</taxon>
        <taxon>Paraphoma</taxon>
    </lineage>
</organism>
<name>A0A8K0QZL0_9PLEO</name>
<keyword evidence="5" id="KW-1133">Transmembrane helix</keyword>
<accession>A0A8K0QZL0</accession>
<dbReference type="SUPFAM" id="SSF103506">
    <property type="entry name" value="Mitochondrial carrier"/>
    <property type="match status" value="1"/>
</dbReference>
<dbReference type="AlphaFoldDB" id="A0A8K0QZL0"/>
<feature type="compositionally biased region" description="Acidic residues" evidence="7">
    <location>
        <begin position="656"/>
        <end position="666"/>
    </location>
</feature>
<reference evidence="8" key="1">
    <citation type="journal article" date="2021" name="Nat. Commun.">
        <title>Genetic determinants of endophytism in the Arabidopsis root mycobiome.</title>
        <authorList>
            <person name="Mesny F."/>
            <person name="Miyauchi S."/>
            <person name="Thiergart T."/>
            <person name="Pickel B."/>
            <person name="Atanasova L."/>
            <person name="Karlsson M."/>
            <person name="Huettel B."/>
            <person name="Barry K.W."/>
            <person name="Haridas S."/>
            <person name="Chen C."/>
            <person name="Bauer D."/>
            <person name="Andreopoulos W."/>
            <person name="Pangilinan J."/>
            <person name="LaButti K."/>
            <person name="Riley R."/>
            <person name="Lipzen A."/>
            <person name="Clum A."/>
            <person name="Drula E."/>
            <person name="Henrissat B."/>
            <person name="Kohler A."/>
            <person name="Grigoriev I.V."/>
            <person name="Martin F.M."/>
            <person name="Hacquard S."/>
        </authorList>
    </citation>
    <scope>NUCLEOTIDE SEQUENCE</scope>
    <source>
        <strain evidence="8">MPI-SDFR-AT-0120</strain>
    </source>
</reference>
<evidence type="ECO:0000256" key="6">
    <source>
        <dbReference type="ARBA" id="ARBA00023136"/>
    </source>
</evidence>
<comment type="caution">
    <text evidence="8">The sequence shown here is derived from an EMBL/GenBank/DDBJ whole genome shotgun (WGS) entry which is preliminary data.</text>
</comment>
<evidence type="ECO:0000256" key="7">
    <source>
        <dbReference type="SAM" id="MobiDB-lite"/>
    </source>
</evidence>
<dbReference type="GO" id="GO:0030687">
    <property type="term" value="C:preribosome, large subunit precursor"/>
    <property type="evidence" value="ECO:0007669"/>
    <property type="project" value="TreeGrafter"/>
</dbReference>
<dbReference type="GO" id="GO:0000470">
    <property type="term" value="P:maturation of LSU-rRNA"/>
    <property type="evidence" value="ECO:0007669"/>
    <property type="project" value="TreeGrafter"/>
</dbReference>
<evidence type="ECO:0000256" key="2">
    <source>
        <dbReference type="ARBA" id="ARBA00007462"/>
    </source>
</evidence>
<feature type="compositionally biased region" description="Polar residues" evidence="7">
    <location>
        <begin position="669"/>
        <end position="682"/>
    </location>
</feature>
<keyword evidence="3" id="KW-0812">Transmembrane</keyword>
<keyword evidence="6" id="KW-0472">Membrane</keyword>
<comment type="subcellular location">
    <subcellularLocation>
        <location evidence="1">Membrane</location>
    </subcellularLocation>
</comment>
<comment type="similarity">
    <text evidence="2">Belongs to the RRP15 family.</text>
</comment>
<evidence type="ECO:0000313" key="8">
    <source>
        <dbReference type="EMBL" id="KAH7079810.1"/>
    </source>
</evidence>
<dbReference type="GO" id="GO:0016020">
    <property type="term" value="C:membrane"/>
    <property type="evidence" value="ECO:0007669"/>
    <property type="project" value="UniProtKB-SubCell"/>
</dbReference>
<feature type="compositionally biased region" description="Acidic residues" evidence="7">
    <location>
        <begin position="127"/>
        <end position="159"/>
    </location>
</feature>
<feature type="compositionally biased region" description="Basic residues" evidence="7">
    <location>
        <begin position="18"/>
        <end position="32"/>
    </location>
</feature>
<dbReference type="Gene3D" id="1.50.40.10">
    <property type="entry name" value="Mitochondrial carrier domain"/>
    <property type="match status" value="1"/>
</dbReference>
<dbReference type="EMBL" id="JAGMVJ010000016">
    <property type="protein sequence ID" value="KAH7079810.1"/>
    <property type="molecule type" value="Genomic_DNA"/>
</dbReference>
<feature type="compositionally biased region" description="Basic and acidic residues" evidence="7">
    <location>
        <begin position="41"/>
        <end position="56"/>
    </location>
</feature>
<dbReference type="InterPro" id="IPR012459">
    <property type="entry name" value="Rrp15"/>
</dbReference>
<evidence type="ECO:0000256" key="4">
    <source>
        <dbReference type="ARBA" id="ARBA00022792"/>
    </source>
</evidence>